<organism evidence="1 2">
    <name type="scientific">Gimesia algae</name>
    <dbReference type="NCBI Taxonomy" id="2527971"/>
    <lineage>
        <taxon>Bacteria</taxon>
        <taxon>Pseudomonadati</taxon>
        <taxon>Planctomycetota</taxon>
        <taxon>Planctomycetia</taxon>
        <taxon>Planctomycetales</taxon>
        <taxon>Planctomycetaceae</taxon>
        <taxon>Gimesia</taxon>
    </lineage>
</organism>
<keyword evidence="2" id="KW-1185">Reference proteome</keyword>
<dbReference type="Proteomes" id="UP000316855">
    <property type="component" value="Chromosome"/>
</dbReference>
<evidence type="ECO:0000313" key="1">
    <source>
        <dbReference type="EMBL" id="QDT91884.1"/>
    </source>
</evidence>
<dbReference type="EMBL" id="CP036343">
    <property type="protein sequence ID" value="QDT91884.1"/>
    <property type="molecule type" value="Genomic_DNA"/>
</dbReference>
<dbReference type="RefSeq" id="WP_145229093.1">
    <property type="nucleotide sequence ID" value="NZ_CP036343.1"/>
</dbReference>
<dbReference type="AlphaFoldDB" id="A0A517VFW0"/>
<sequence length="189" mass="21565">MTAMQISCLDSSCRSSFIGSIPVQINSILDYEMQLHWTTRCLIRACVLLSLWNLPFPWVHNHDLALESEQGVWLPSHLEEYHGIPESDEHGWHLHFVYLGMDNCNNPLEKKFPAQHHFITGESANSLPACGYFSADQLQSARFVTVMTEHVVQRNQQAHPVHGDRAAGLHFMQAFQQRSLRDLISISLC</sequence>
<evidence type="ECO:0000313" key="2">
    <source>
        <dbReference type="Proteomes" id="UP000316855"/>
    </source>
</evidence>
<accession>A0A517VFW0</accession>
<dbReference type="OrthoDB" id="265350at2"/>
<gene>
    <name evidence="1" type="ORF">Pan161_35480</name>
</gene>
<dbReference type="KEGG" id="gax:Pan161_35480"/>
<reference evidence="1 2" key="1">
    <citation type="submission" date="2019-02" db="EMBL/GenBank/DDBJ databases">
        <title>Deep-cultivation of Planctomycetes and their phenomic and genomic characterization uncovers novel biology.</title>
        <authorList>
            <person name="Wiegand S."/>
            <person name="Jogler M."/>
            <person name="Boedeker C."/>
            <person name="Pinto D."/>
            <person name="Vollmers J."/>
            <person name="Rivas-Marin E."/>
            <person name="Kohn T."/>
            <person name="Peeters S.H."/>
            <person name="Heuer A."/>
            <person name="Rast P."/>
            <person name="Oberbeckmann S."/>
            <person name="Bunk B."/>
            <person name="Jeske O."/>
            <person name="Meyerdierks A."/>
            <person name="Storesund J.E."/>
            <person name="Kallscheuer N."/>
            <person name="Luecker S."/>
            <person name="Lage O.M."/>
            <person name="Pohl T."/>
            <person name="Merkel B.J."/>
            <person name="Hornburger P."/>
            <person name="Mueller R.-W."/>
            <person name="Bruemmer F."/>
            <person name="Labrenz M."/>
            <person name="Spormann A.M."/>
            <person name="Op den Camp H."/>
            <person name="Overmann J."/>
            <person name="Amann R."/>
            <person name="Jetten M.S.M."/>
            <person name="Mascher T."/>
            <person name="Medema M.H."/>
            <person name="Devos D.P."/>
            <person name="Kaster A.-K."/>
            <person name="Ovreas L."/>
            <person name="Rohde M."/>
            <person name="Galperin M.Y."/>
            <person name="Jogler C."/>
        </authorList>
    </citation>
    <scope>NUCLEOTIDE SEQUENCE [LARGE SCALE GENOMIC DNA]</scope>
    <source>
        <strain evidence="1 2">Pan161</strain>
    </source>
</reference>
<proteinExistence type="predicted"/>
<protein>
    <submittedName>
        <fullName evidence="1">Uncharacterized protein</fullName>
    </submittedName>
</protein>
<name>A0A517VFW0_9PLAN</name>